<comment type="subcellular location">
    <subcellularLocation>
        <location evidence="1">Membrane</location>
        <topology evidence="1">Multi-pass membrane protein</topology>
    </subcellularLocation>
</comment>
<evidence type="ECO:0000256" key="1">
    <source>
        <dbReference type="ARBA" id="ARBA00004141"/>
    </source>
</evidence>
<dbReference type="InterPro" id="IPR008250">
    <property type="entry name" value="ATPase_P-typ_transduc_dom_A_sf"/>
</dbReference>
<dbReference type="PANTHER" id="PTHR48085">
    <property type="entry name" value="CADMIUM/ZINC-TRANSPORTING ATPASE HMA2-RELATED"/>
    <property type="match status" value="1"/>
</dbReference>
<feature type="domain" description="P-type ATPase A" evidence="3">
    <location>
        <begin position="28"/>
        <end position="74"/>
    </location>
</feature>
<proteinExistence type="inferred from homology"/>
<dbReference type="EMBL" id="LTDM01000005">
    <property type="protein sequence ID" value="OLS03573.1"/>
    <property type="molecule type" value="Genomic_DNA"/>
</dbReference>
<keyword evidence="5" id="KW-1185">Reference proteome</keyword>
<dbReference type="AlphaFoldDB" id="A0A1U7M8C5"/>
<sequence length="76" mass="8504">MLFYQVGEFFQDVAVNRSRKSISAFMDMRPDYSSLKEGEEIRKVSPEQAKVGDKIIIQPGEKVPLDGNIVKGKSIG</sequence>
<dbReference type="GO" id="GO:0016787">
    <property type="term" value="F:hydrolase activity"/>
    <property type="evidence" value="ECO:0007669"/>
    <property type="project" value="UniProtKB-KW"/>
</dbReference>
<evidence type="ECO:0000313" key="4">
    <source>
        <dbReference type="EMBL" id="OLS03573.1"/>
    </source>
</evidence>
<dbReference type="InterPro" id="IPR051014">
    <property type="entry name" value="Cation_Transport_ATPase_IB"/>
</dbReference>
<gene>
    <name evidence="4" type="primary">cadA_1</name>
    <name evidence="4" type="ORF">TICRE_04300</name>
</gene>
<dbReference type="EC" id="3.6.3.5" evidence="4"/>
<dbReference type="GO" id="GO:0016020">
    <property type="term" value="C:membrane"/>
    <property type="evidence" value="ECO:0007669"/>
    <property type="project" value="TreeGrafter"/>
</dbReference>
<dbReference type="PANTHER" id="PTHR48085:SF5">
    <property type="entry name" value="CADMIUM_ZINC-TRANSPORTING ATPASE HMA4-RELATED"/>
    <property type="match status" value="1"/>
</dbReference>
<protein>
    <submittedName>
        <fullName evidence="4">Cadmium, zinc and cobalt-transporting ATPase</fullName>
        <ecNumber evidence="4">3.6.3.3</ecNumber>
        <ecNumber evidence="4">3.6.3.5</ecNumber>
    </submittedName>
</protein>
<comment type="similarity">
    <text evidence="2">Belongs to the cation transport ATPase (P-type) (TC 3.A.3) family. Type IB subfamily.</text>
</comment>
<organism evidence="4 5">
    <name type="scientific">Tissierella creatinophila DSM 6911</name>
    <dbReference type="NCBI Taxonomy" id="1123403"/>
    <lineage>
        <taxon>Bacteria</taxon>
        <taxon>Bacillati</taxon>
        <taxon>Bacillota</taxon>
        <taxon>Tissierellia</taxon>
        <taxon>Tissierellales</taxon>
        <taxon>Tissierellaceae</taxon>
        <taxon>Tissierella</taxon>
    </lineage>
</organism>
<comment type="caution">
    <text evidence="4">The sequence shown here is derived from an EMBL/GenBank/DDBJ whole genome shotgun (WGS) entry which is preliminary data.</text>
</comment>
<name>A0A1U7M8C5_TISCR</name>
<evidence type="ECO:0000259" key="3">
    <source>
        <dbReference type="Pfam" id="PF00122"/>
    </source>
</evidence>
<dbReference type="GO" id="GO:0015086">
    <property type="term" value="F:cadmium ion transmembrane transporter activity"/>
    <property type="evidence" value="ECO:0007669"/>
    <property type="project" value="TreeGrafter"/>
</dbReference>
<evidence type="ECO:0000256" key="2">
    <source>
        <dbReference type="ARBA" id="ARBA00006024"/>
    </source>
</evidence>
<dbReference type="Pfam" id="PF00122">
    <property type="entry name" value="E1-E2_ATPase"/>
    <property type="match status" value="1"/>
</dbReference>
<dbReference type="Gene3D" id="2.70.150.10">
    <property type="entry name" value="Calcium-transporting ATPase, cytoplasmic transduction domain A"/>
    <property type="match status" value="1"/>
</dbReference>
<dbReference type="RefSeq" id="WP_075724658.1">
    <property type="nucleotide sequence ID" value="NZ_LTDM01000005.1"/>
</dbReference>
<dbReference type="SUPFAM" id="SSF81653">
    <property type="entry name" value="Calcium ATPase, transduction domain A"/>
    <property type="match status" value="1"/>
</dbReference>
<accession>A0A1U7M8C5</accession>
<keyword evidence="4" id="KW-0378">Hydrolase</keyword>
<dbReference type="EC" id="3.6.3.3" evidence="4"/>
<dbReference type="Proteomes" id="UP000186112">
    <property type="component" value="Unassembled WGS sequence"/>
</dbReference>
<dbReference type="InterPro" id="IPR059000">
    <property type="entry name" value="ATPase_P-type_domA"/>
</dbReference>
<evidence type="ECO:0000313" key="5">
    <source>
        <dbReference type="Proteomes" id="UP000186112"/>
    </source>
</evidence>
<reference evidence="4 5" key="1">
    <citation type="submission" date="2016-02" db="EMBL/GenBank/DDBJ databases">
        <title>Genome sequence of Tissierella creatinophila DSM 6911.</title>
        <authorList>
            <person name="Poehlein A."/>
            <person name="Daniel R."/>
        </authorList>
    </citation>
    <scope>NUCLEOTIDE SEQUENCE [LARGE SCALE GENOMIC DNA]</scope>
    <source>
        <strain evidence="4 5">DSM 6911</strain>
    </source>
</reference>